<evidence type="ECO:0000313" key="1">
    <source>
        <dbReference type="EMBL" id="MBJ7593972.1"/>
    </source>
</evidence>
<sequence length="59" mass="6358">MVGLGETVTLDVRKALFEPGRPVHDVYFPYNGVISLVTPLRDGHVIEVATVGNEDIPPG</sequence>
<name>A0A2W5Z4G0_9BACT</name>
<dbReference type="RefSeq" id="WP_337309776.1">
    <property type="nucleotide sequence ID" value="NZ_JAEKNS010000044.1"/>
</dbReference>
<accession>A0A934JYN4</accession>
<accession>A0A2W5Z4G0</accession>
<evidence type="ECO:0000313" key="3">
    <source>
        <dbReference type="Proteomes" id="UP000248724"/>
    </source>
</evidence>
<dbReference type="Proteomes" id="UP000248724">
    <property type="component" value="Unassembled WGS sequence"/>
</dbReference>
<dbReference type="EMBL" id="JAEKNS010000044">
    <property type="protein sequence ID" value="MBJ7593972.1"/>
    <property type="molecule type" value="Genomic_DNA"/>
</dbReference>
<dbReference type="EMBL" id="QHBU01000293">
    <property type="protein sequence ID" value="PZR77576.1"/>
    <property type="molecule type" value="Genomic_DNA"/>
</dbReference>
<protein>
    <submittedName>
        <fullName evidence="2">Uncharacterized protein</fullName>
    </submittedName>
</protein>
<reference evidence="2 3" key="1">
    <citation type="journal article" date="2017" name="Nature">
        <title>Atmospheric trace gases support primary production in Antarctic desert surface soil.</title>
        <authorList>
            <person name="Ji M."/>
            <person name="Greening C."/>
            <person name="Vanwonterghem I."/>
            <person name="Carere C.R."/>
            <person name="Bay S.K."/>
            <person name="Steen J.A."/>
            <person name="Montgomery K."/>
            <person name="Lines T."/>
            <person name="Beardall J."/>
            <person name="van Dorst J."/>
            <person name="Snape I."/>
            <person name="Stott M.B."/>
            <person name="Hugenholtz P."/>
            <person name="Ferrari B.C."/>
        </authorList>
    </citation>
    <scope>NUCLEOTIDE SEQUENCE [LARGE SCALE GENOMIC DNA]</scope>
    <source>
        <strain evidence="2">RRmetagenome_bin12</strain>
    </source>
</reference>
<comment type="caution">
    <text evidence="2">The sequence shown here is derived from an EMBL/GenBank/DDBJ whole genome shotgun (WGS) entry which is preliminary data.</text>
</comment>
<evidence type="ECO:0000313" key="4">
    <source>
        <dbReference type="Proteomes" id="UP000606991"/>
    </source>
</evidence>
<gene>
    <name evidence="2" type="ORF">DLM65_15460</name>
    <name evidence="1" type="ORF">JF886_03780</name>
</gene>
<evidence type="ECO:0000313" key="2">
    <source>
        <dbReference type="EMBL" id="PZR77576.1"/>
    </source>
</evidence>
<dbReference type="AlphaFoldDB" id="A0A2W5Z4G0"/>
<organism evidence="2 3">
    <name type="scientific">Candidatus Aeolococcus gillhamiae</name>
    <dbReference type="NCBI Taxonomy" id="3127015"/>
    <lineage>
        <taxon>Bacteria</taxon>
        <taxon>Bacillati</taxon>
        <taxon>Candidatus Dormiibacterota</taxon>
        <taxon>Candidatus Dormibacteria</taxon>
        <taxon>Candidatus Aeolococcales</taxon>
        <taxon>Candidatus Aeolococcaceae</taxon>
        <taxon>Candidatus Aeolococcus</taxon>
    </lineage>
</organism>
<dbReference type="SUPFAM" id="SSF51206">
    <property type="entry name" value="cAMP-binding domain-like"/>
    <property type="match status" value="1"/>
</dbReference>
<dbReference type="Proteomes" id="UP000606991">
    <property type="component" value="Unassembled WGS sequence"/>
</dbReference>
<reference evidence="2" key="2">
    <citation type="submission" date="2018-05" db="EMBL/GenBank/DDBJ databases">
        <authorList>
            <person name="Ferrari B."/>
        </authorList>
    </citation>
    <scope>NUCLEOTIDE SEQUENCE</scope>
    <source>
        <strain evidence="2">RRmetagenome_bin12</strain>
    </source>
</reference>
<reference evidence="1 4" key="3">
    <citation type="submission" date="2020-10" db="EMBL/GenBank/DDBJ databases">
        <title>Ca. Dormibacterota MAGs.</title>
        <authorList>
            <person name="Montgomery K."/>
        </authorList>
    </citation>
    <scope>NUCLEOTIDE SEQUENCE [LARGE SCALE GENOMIC DNA]</scope>
    <source>
        <strain evidence="1">SC8812_S17_18</strain>
    </source>
</reference>
<dbReference type="InterPro" id="IPR018490">
    <property type="entry name" value="cNMP-bd_dom_sf"/>
</dbReference>
<proteinExistence type="predicted"/>